<proteinExistence type="predicted"/>
<feature type="domain" description="C-type lectin" evidence="2">
    <location>
        <begin position="39"/>
        <end position="153"/>
    </location>
</feature>
<dbReference type="InterPro" id="IPR016186">
    <property type="entry name" value="C-type_lectin-like/link_sf"/>
</dbReference>
<organism evidence="3 4">
    <name type="scientific">Seriola lalandi dorsalis</name>
    <dbReference type="NCBI Taxonomy" id="1841481"/>
    <lineage>
        <taxon>Eukaryota</taxon>
        <taxon>Metazoa</taxon>
        <taxon>Chordata</taxon>
        <taxon>Craniata</taxon>
        <taxon>Vertebrata</taxon>
        <taxon>Euteleostomi</taxon>
        <taxon>Actinopterygii</taxon>
        <taxon>Neopterygii</taxon>
        <taxon>Teleostei</taxon>
        <taxon>Neoteleostei</taxon>
        <taxon>Acanthomorphata</taxon>
        <taxon>Carangaria</taxon>
        <taxon>Carangiformes</taxon>
        <taxon>Carangidae</taxon>
        <taxon>Seriola</taxon>
    </lineage>
</organism>
<dbReference type="GeneID" id="111652118"/>
<keyword evidence="1" id="KW-0732">Signal</keyword>
<dbReference type="InterPro" id="IPR016187">
    <property type="entry name" value="CTDL_fold"/>
</dbReference>
<dbReference type="PANTHER" id="PTHR47218:SF2">
    <property type="entry name" value="C-TYPE LECTIN DOMAIN-CONTAINING PROTEIN"/>
    <property type="match status" value="1"/>
</dbReference>
<feature type="chain" id="PRO_5017274085" evidence="1">
    <location>
        <begin position="20"/>
        <end position="157"/>
    </location>
</feature>
<dbReference type="PROSITE" id="PS50041">
    <property type="entry name" value="C_TYPE_LECTIN_2"/>
    <property type="match status" value="1"/>
</dbReference>
<evidence type="ECO:0000256" key="1">
    <source>
        <dbReference type="SAM" id="SignalP"/>
    </source>
</evidence>
<dbReference type="PANTHER" id="PTHR47218">
    <property type="entry name" value="C-TYPE LECTIN DOMAIN FAMILY 7 MEMBER A"/>
    <property type="match status" value="1"/>
</dbReference>
<evidence type="ECO:0000259" key="2">
    <source>
        <dbReference type="PROSITE" id="PS50041"/>
    </source>
</evidence>
<dbReference type="InterPro" id="IPR042808">
    <property type="entry name" value="CLEC7A"/>
</dbReference>
<dbReference type="Pfam" id="PF00059">
    <property type="entry name" value="Lectin_C"/>
    <property type="match status" value="1"/>
</dbReference>
<dbReference type="InterPro" id="IPR001304">
    <property type="entry name" value="C-type_lectin-like"/>
</dbReference>
<evidence type="ECO:0000313" key="3">
    <source>
        <dbReference type="Ensembl" id="ENSSLDP00000016766.1"/>
    </source>
</evidence>
<accession>A0A3B4XKF3</accession>
<dbReference type="Ensembl" id="ENSSLDT00000017364.1">
    <property type="protein sequence ID" value="ENSSLDP00000016766.1"/>
    <property type="gene ID" value="ENSSLDG00000013276.1"/>
</dbReference>
<dbReference type="GO" id="GO:0001872">
    <property type="term" value="F:(1-&gt;3)-beta-D-glucan binding"/>
    <property type="evidence" value="ECO:0007669"/>
    <property type="project" value="InterPro"/>
</dbReference>
<sequence length="157" mass="17493">MVCVLARLLLAVLLNEASGSHFSAGAGPASPCPAQWLLFGKRCFAFYPVWSSWSAADSMCSQTGSRLVSLHTPEEMQFVHQLANTRIPVWLGGYQSQQNGSWLWSDRSPFRISGLINQRRGRITEGRVCTSMEPKSAELHSAPCRQLRFYICSVEAR</sequence>
<dbReference type="AlphaFoldDB" id="A0A3B4XKF3"/>
<dbReference type="Gene3D" id="3.10.100.10">
    <property type="entry name" value="Mannose-Binding Protein A, subunit A"/>
    <property type="match status" value="1"/>
</dbReference>
<dbReference type="Proteomes" id="UP000261360">
    <property type="component" value="Unplaced"/>
</dbReference>
<protein>
    <submittedName>
        <fullName evidence="3">Galactose-specific lectin nattectin-like</fullName>
    </submittedName>
</protein>
<dbReference type="CDD" id="cd00037">
    <property type="entry name" value="CLECT"/>
    <property type="match status" value="1"/>
</dbReference>
<evidence type="ECO:0000313" key="4">
    <source>
        <dbReference type="Proteomes" id="UP000261360"/>
    </source>
</evidence>
<keyword evidence="4" id="KW-1185">Reference proteome</keyword>
<dbReference type="GeneTree" id="ENSGT00940000178504"/>
<dbReference type="SMART" id="SM00034">
    <property type="entry name" value="CLECT"/>
    <property type="match status" value="1"/>
</dbReference>
<dbReference type="SUPFAM" id="SSF56436">
    <property type="entry name" value="C-type lectin-like"/>
    <property type="match status" value="1"/>
</dbReference>
<reference evidence="3" key="2">
    <citation type="submission" date="2025-09" db="UniProtKB">
        <authorList>
            <consortium name="Ensembl"/>
        </authorList>
    </citation>
    <scope>IDENTIFICATION</scope>
</reference>
<reference evidence="3" key="1">
    <citation type="submission" date="2025-08" db="UniProtKB">
        <authorList>
            <consortium name="Ensembl"/>
        </authorList>
    </citation>
    <scope>IDENTIFICATION</scope>
</reference>
<dbReference type="GO" id="GO:0071226">
    <property type="term" value="P:cellular response to molecule of fungal origin"/>
    <property type="evidence" value="ECO:0007669"/>
    <property type="project" value="InterPro"/>
</dbReference>
<name>A0A3B4XKF3_SERLL</name>
<feature type="signal peptide" evidence="1">
    <location>
        <begin position="1"/>
        <end position="19"/>
    </location>
</feature>
<dbReference type="RefSeq" id="XP_023258039.1">
    <property type="nucleotide sequence ID" value="XM_023402271.1"/>
</dbReference>